<evidence type="ECO:0008006" key="2">
    <source>
        <dbReference type="Google" id="ProtNLM"/>
    </source>
</evidence>
<accession>A0A381X720</accession>
<feature type="non-terminal residue" evidence="1">
    <location>
        <position position="242"/>
    </location>
</feature>
<name>A0A381X720_9ZZZZ</name>
<dbReference type="AlphaFoldDB" id="A0A381X720"/>
<organism evidence="1">
    <name type="scientific">marine metagenome</name>
    <dbReference type="NCBI Taxonomy" id="408172"/>
    <lineage>
        <taxon>unclassified sequences</taxon>
        <taxon>metagenomes</taxon>
        <taxon>ecological metagenomes</taxon>
    </lineage>
</organism>
<sequence length="242" mass="27810">MVKEKLLTKSLYLRGLQCEKSLWLKINNSDVLEDEDNAISQIFETGRKVGALACNLFPNGKRISFEDTVRDQRIALTKQWIVDGVSTIYEATFEFDGVLVMVDILNRDSDGNFEIYEVKSSSWNSKKKLKDIDTYIKDVSIQYYVLNGCGLNISKAAVTLLNGDYIRGDELDINDLFIHQIVTDEAISLQDRIPDTLESFRGALNQQEKEPDIDIGWHCKKPYKCDASKYCWRVQRQIPEYS</sequence>
<dbReference type="Gene3D" id="3.90.320.10">
    <property type="match status" value="1"/>
</dbReference>
<protein>
    <recommendedName>
        <fullName evidence="2">PD-(D/E)XK endonuclease-like domain-containing protein</fullName>
    </recommendedName>
</protein>
<dbReference type="EMBL" id="UINC01014143">
    <property type="protein sequence ID" value="SVA60555.1"/>
    <property type="molecule type" value="Genomic_DNA"/>
</dbReference>
<gene>
    <name evidence="1" type="ORF">METZ01_LOCUS113409</name>
</gene>
<reference evidence="1" key="1">
    <citation type="submission" date="2018-05" db="EMBL/GenBank/DDBJ databases">
        <authorList>
            <person name="Lanie J.A."/>
            <person name="Ng W.-L."/>
            <person name="Kazmierczak K.M."/>
            <person name="Andrzejewski T.M."/>
            <person name="Davidsen T.M."/>
            <person name="Wayne K.J."/>
            <person name="Tettelin H."/>
            <person name="Glass J.I."/>
            <person name="Rusch D."/>
            <person name="Podicherti R."/>
            <person name="Tsui H.-C.T."/>
            <person name="Winkler M.E."/>
        </authorList>
    </citation>
    <scope>NUCLEOTIDE SEQUENCE</scope>
</reference>
<evidence type="ECO:0000313" key="1">
    <source>
        <dbReference type="EMBL" id="SVA60555.1"/>
    </source>
</evidence>
<dbReference type="InterPro" id="IPR011604">
    <property type="entry name" value="PDDEXK-like_dom_sf"/>
</dbReference>
<proteinExistence type="predicted"/>